<name>A0A5C1QHK1_9SPIO</name>
<dbReference type="InterPro" id="IPR001296">
    <property type="entry name" value="Glyco_trans_1"/>
</dbReference>
<reference evidence="3 4" key="1">
    <citation type="submission" date="2019-02" db="EMBL/GenBank/DDBJ databases">
        <title>Complete Genome Sequence and Methylome Analysis of free living Spirochaetas.</title>
        <authorList>
            <person name="Fomenkov A."/>
            <person name="Dubinina G."/>
            <person name="Leshcheva N."/>
            <person name="Mikheeva N."/>
            <person name="Grabovich M."/>
            <person name="Vincze T."/>
            <person name="Roberts R.J."/>
        </authorList>
    </citation>
    <scope>NUCLEOTIDE SEQUENCE [LARGE SCALE GENOMIC DNA]</scope>
    <source>
        <strain evidence="3 4">K2</strain>
    </source>
</reference>
<feature type="domain" description="Glycosyl transferase family 1" evidence="1">
    <location>
        <begin position="288"/>
        <end position="437"/>
    </location>
</feature>
<dbReference type="PANTHER" id="PTHR12526:SF608">
    <property type="entry name" value="PELF"/>
    <property type="match status" value="1"/>
</dbReference>
<dbReference type="Gene3D" id="3.40.50.2000">
    <property type="entry name" value="Glycogen Phosphorylase B"/>
    <property type="match status" value="2"/>
</dbReference>
<dbReference type="OrthoDB" id="9797829at2"/>
<dbReference type="NCBIfam" id="NF038011">
    <property type="entry name" value="PelF"/>
    <property type="match status" value="1"/>
</dbReference>
<dbReference type="InterPro" id="IPR022622">
    <property type="entry name" value="DUF3492"/>
</dbReference>
<evidence type="ECO:0000259" key="1">
    <source>
        <dbReference type="Pfam" id="PF00534"/>
    </source>
</evidence>
<dbReference type="Proteomes" id="UP000324209">
    <property type="component" value="Chromosome"/>
</dbReference>
<evidence type="ECO:0000313" key="3">
    <source>
        <dbReference type="EMBL" id="QEN07051.1"/>
    </source>
</evidence>
<dbReference type="Pfam" id="PF00534">
    <property type="entry name" value="Glycos_transf_1"/>
    <property type="match status" value="1"/>
</dbReference>
<protein>
    <submittedName>
        <fullName evidence="3">DUF3492 domain-containing protein</fullName>
    </submittedName>
</protein>
<keyword evidence="4" id="KW-1185">Reference proteome</keyword>
<evidence type="ECO:0000259" key="2">
    <source>
        <dbReference type="Pfam" id="PF11997"/>
    </source>
</evidence>
<gene>
    <name evidence="3" type="ORF">EXM22_03270</name>
</gene>
<dbReference type="RefSeq" id="WP_149485133.1">
    <property type="nucleotide sequence ID" value="NZ_CP036150.1"/>
</dbReference>
<accession>A0A5C1QHK1</accession>
<evidence type="ECO:0000313" key="4">
    <source>
        <dbReference type="Proteomes" id="UP000324209"/>
    </source>
</evidence>
<organism evidence="3 4">
    <name type="scientific">Oceanispirochaeta crateris</name>
    <dbReference type="NCBI Taxonomy" id="2518645"/>
    <lineage>
        <taxon>Bacteria</taxon>
        <taxon>Pseudomonadati</taxon>
        <taxon>Spirochaetota</taxon>
        <taxon>Spirochaetia</taxon>
        <taxon>Spirochaetales</taxon>
        <taxon>Spirochaetaceae</taxon>
        <taxon>Oceanispirochaeta</taxon>
    </lineage>
</organism>
<proteinExistence type="predicted"/>
<dbReference type="EMBL" id="CP036150">
    <property type="protein sequence ID" value="QEN07051.1"/>
    <property type="molecule type" value="Genomic_DNA"/>
</dbReference>
<dbReference type="AlphaFoldDB" id="A0A5C1QHK1"/>
<dbReference type="KEGG" id="ock:EXM22_03270"/>
<sequence>MSEKRLCVCIILEGSYPYITGGVSAWVHDLIVNLSDIDFKLFTISPEANQPLRYDLPANVIENRDILIGAPPGTVLKSPKRKVKLMKEIWQFHQRMESGSETEIKTMIGMIPENTFLYHLAVKSRIGWNMITRGNTKNNPLYPFSDYYWAWKSSHDMLFSILGAEAPEADIYHAVSTGFAGLAALAARYRHNKPFLLTEHGLYHKEREMEIRKTAIVRGYQRDMWTKIYNKISKICYSQADHITALFEENRQKQLELGAPEDRTEVIPNGIDVERFTIKREERPGFHVGLVGRVVPIKDIKTFISTCKIVADRIPEARFYCIGPSDEDEGYYDDCKLLVENLKLGDVFQFTGRQDVREYYKFLNVLLLTSVREAQPLVFLEGYCAGVPAVSTIVGNVPELLNFDERFLAPSKDSSKLADGIIYLYNNPDEVEKLRVKNYQKVLNFYDKKDLHRRYKEMYKELAVRELKG</sequence>
<dbReference type="SUPFAM" id="SSF53756">
    <property type="entry name" value="UDP-Glycosyltransferase/glycogen phosphorylase"/>
    <property type="match status" value="1"/>
</dbReference>
<dbReference type="PANTHER" id="PTHR12526">
    <property type="entry name" value="GLYCOSYLTRANSFERASE"/>
    <property type="match status" value="1"/>
</dbReference>
<dbReference type="Pfam" id="PF11997">
    <property type="entry name" value="DUF3492"/>
    <property type="match status" value="1"/>
</dbReference>
<dbReference type="InterPro" id="IPR047691">
    <property type="entry name" value="PelF-like"/>
</dbReference>
<feature type="domain" description="DUF3492" evidence="2">
    <location>
        <begin position="8"/>
        <end position="262"/>
    </location>
</feature>